<proteinExistence type="predicted"/>
<evidence type="ECO:0000313" key="2">
    <source>
        <dbReference type="Proteomes" id="UP000184048"/>
    </source>
</evidence>
<dbReference type="OrthoDB" id="9794147at2"/>
<dbReference type="Gene3D" id="2.40.128.110">
    <property type="entry name" value="Lipid/polyisoprenoid-binding, YceI-like"/>
    <property type="match status" value="1"/>
</dbReference>
<dbReference type="InterPro" id="IPR036761">
    <property type="entry name" value="TTHA0802/YceI-like_sf"/>
</dbReference>
<protein>
    <submittedName>
        <fullName evidence="1">YceI-like domain-containing protein</fullName>
    </submittedName>
</protein>
<keyword evidence="2" id="KW-1185">Reference proteome</keyword>
<reference evidence="1 2" key="1">
    <citation type="submission" date="2016-11" db="EMBL/GenBank/DDBJ databases">
        <authorList>
            <person name="Jaros S."/>
            <person name="Januszkiewicz K."/>
            <person name="Wedrychowicz H."/>
        </authorList>
    </citation>
    <scope>NUCLEOTIDE SEQUENCE [LARGE SCALE GENOMIC DNA]</scope>
    <source>
        <strain evidence="1 2">DSM 18119</strain>
    </source>
</reference>
<dbReference type="SUPFAM" id="SSF101874">
    <property type="entry name" value="YceI-like"/>
    <property type="match status" value="1"/>
</dbReference>
<dbReference type="AlphaFoldDB" id="A0A1M4ZP81"/>
<dbReference type="EMBL" id="FQUU01000007">
    <property type="protein sequence ID" value="SHF19735.1"/>
    <property type="molecule type" value="Genomic_DNA"/>
</dbReference>
<dbReference type="STRING" id="1121884.SAMN02745131_02017"/>
<name>A0A1M4ZP81_9BACT</name>
<dbReference type="RefSeq" id="WP_072835211.1">
    <property type="nucleotide sequence ID" value="NZ_FQUU01000007.1"/>
</dbReference>
<sequence length="196" mass="22119">MFSLKLLPVLALFISSKTVTPPAKWTIEKSSTITVTGKSNVNEFNCQVPGYYQTDTIFVSQLSSGKDVRLSGDLEVDVFKFDCHSKMITKDLRKTLKADQYPKLKIRFLTLERLPDGQFTAQCIKGMVEVELAGERKVLQIPYVFINNGKTGYLLNGTKIFNFSDFKLSPPRKLAGIVQVKDEFLVDFKLKVNIVP</sequence>
<accession>A0A1M4ZP81</accession>
<dbReference type="Proteomes" id="UP000184048">
    <property type="component" value="Unassembled WGS sequence"/>
</dbReference>
<organism evidence="1 2">
    <name type="scientific">Flavisolibacter ginsengisoli DSM 18119</name>
    <dbReference type="NCBI Taxonomy" id="1121884"/>
    <lineage>
        <taxon>Bacteria</taxon>
        <taxon>Pseudomonadati</taxon>
        <taxon>Bacteroidota</taxon>
        <taxon>Chitinophagia</taxon>
        <taxon>Chitinophagales</taxon>
        <taxon>Chitinophagaceae</taxon>
        <taxon>Flavisolibacter</taxon>
    </lineage>
</organism>
<evidence type="ECO:0000313" key="1">
    <source>
        <dbReference type="EMBL" id="SHF19735.1"/>
    </source>
</evidence>
<gene>
    <name evidence="1" type="ORF">SAMN02745131_02017</name>
</gene>